<dbReference type="RefSeq" id="WP_122103854.1">
    <property type="nucleotide sequence ID" value="NZ_JBHSKV010000001.1"/>
</dbReference>
<sequence>MSPATARQDIQTNTLLDNITIKIVETLLENPTIPYTKTQLADAADISRDALYRRWNDLQAYDIIQRAEDETGGDYWTLNQEADAVKALATLIHRQ</sequence>
<gene>
    <name evidence="1" type="ORF">ACFPJA_01930</name>
</gene>
<accession>A0ABD5QMZ3</accession>
<comment type="caution">
    <text evidence="1">The sequence shown here is derived from an EMBL/GenBank/DDBJ whole genome shotgun (WGS) entry which is preliminary data.</text>
</comment>
<dbReference type="Proteomes" id="UP001596145">
    <property type="component" value="Unassembled WGS sequence"/>
</dbReference>
<evidence type="ECO:0000313" key="1">
    <source>
        <dbReference type="EMBL" id="MFC5133488.1"/>
    </source>
</evidence>
<evidence type="ECO:0000313" key="2">
    <source>
        <dbReference type="Proteomes" id="UP001596145"/>
    </source>
</evidence>
<name>A0ABD5QMZ3_9EURY</name>
<organism evidence="1 2">
    <name type="scientific">Halorubrum glutamatedens</name>
    <dbReference type="NCBI Taxonomy" id="2707018"/>
    <lineage>
        <taxon>Archaea</taxon>
        <taxon>Methanobacteriati</taxon>
        <taxon>Methanobacteriota</taxon>
        <taxon>Stenosarchaea group</taxon>
        <taxon>Halobacteria</taxon>
        <taxon>Halobacteriales</taxon>
        <taxon>Haloferacaceae</taxon>
        <taxon>Halorubrum</taxon>
    </lineage>
</organism>
<proteinExistence type="predicted"/>
<dbReference type="InterPro" id="IPR036388">
    <property type="entry name" value="WH-like_DNA-bd_sf"/>
</dbReference>
<dbReference type="Gene3D" id="1.10.10.10">
    <property type="entry name" value="Winged helix-like DNA-binding domain superfamily/Winged helix DNA-binding domain"/>
    <property type="match status" value="1"/>
</dbReference>
<dbReference type="SUPFAM" id="SSF46785">
    <property type="entry name" value="Winged helix' DNA-binding domain"/>
    <property type="match status" value="1"/>
</dbReference>
<keyword evidence="2" id="KW-1185">Reference proteome</keyword>
<dbReference type="InterPro" id="IPR036390">
    <property type="entry name" value="WH_DNA-bd_sf"/>
</dbReference>
<reference evidence="1 2" key="1">
    <citation type="journal article" date="2019" name="Int. J. Syst. Evol. Microbiol.">
        <title>The Global Catalogue of Microorganisms (GCM) 10K type strain sequencing project: providing services to taxonomists for standard genome sequencing and annotation.</title>
        <authorList>
            <consortium name="The Broad Institute Genomics Platform"/>
            <consortium name="The Broad Institute Genome Sequencing Center for Infectious Disease"/>
            <person name="Wu L."/>
            <person name="Ma J."/>
        </authorList>
    </citation>
    <scope>NUCLEOTIDE SEQUENCE [LARGE SCALE GENOMIC DNA]</scope>
    <source>
        <strain evidence="1 2">CGMCC 1.16026</strain>
    </source>
</reference>
<evidence type="ECO:0008006" key="3">
    <source>
        <dbReference type="Google" id="ProtNLM"/>
    </source>
</evidence>
<protein>
    <recommendedName>
        <fullName evidence="3">HTH domain-containing protein</fullName>
    </recommendedName>
</protein>
<dbReference type="EMBL" id="JBHSKV010000001">
    <property type="protein sequence ID" value="MFC5133488.1"/>
    <property type="molecule type" value="Genomic_DNA"/>
</dbReference>
<dbReference type="AlphaFoldDB" id="A0ABD5QMZ3"/>